<gene>
    <name evidence="2" type="ORF">C8E03_108155</name>
</gene>
<keyword evidence="1" id="KW-0812">Transmembrane</keyword>
<comment type="caution">
    <text evidence="2">The sequence shown here is derived from an EMBL/GenBank/DDBJ whole genome shotgun (WGS) entry which is preliminary data.</text>
</comment>
<name>A0A318EMB3_9FIRM</name>
<keyword evidence="1" id="KW-0472">Membrane</keyword>
<dbReference type="EMBL" id="QICS01000008">
    <property type="protein sequence ID" value="PXV88428.1"/>
    <property type="molecule type" value="Genomic_DNA"/>
</dbReference>
<dbReference type="RefSeq" id="WP_110291419.1">
    <property type="nucleotide sequence ID" value="NZ_QICS01000008.1"/>
</dbReference>
<dbReference type="AlphaFoldDB" id="A0A318EMB3"/>
<keyword evidence="1" id="KW-1133">Transmembrane helix</keyword>
<dbReference type="Proteomes" id="UP000247523">
    <property type="component" value="Unassembled WGS sequence"/>
</dbReference>
<organism evidence="2 3">
    <name type="scientific">Lachnotalea glycerini</name>
    <dbReference type="NCBI Taxonomy" id="1763509"/>
    <lineage>
        <taxon>Bacteria</taxon>
        <taxon>Bacillati</taxon>
        <taxon>Bacillota</taxon>
        <taxon>Clostridia</taxon>
        <taxon>Lachnospirales</taxon>
        <taxon>Lachnospiraceae</taxon>
        <taxon>Lachnotalea</taxon>
    </lineage>
</organism>
<reference evidence="2 3" key="1">
    <citation type="submission" date="2018-05" db="EMBL/GenBank/DDBJ databases">
        <title>Genomic Encyclopedia of Type Strains, Phase IV (KMG-IV): sequencing the most valuable type-strain genomes for metagenomic binning, comparative biology and taxonomic classification.</title>
        <authorList>
            <person name="Goeker M."/>
        </authorList>
    </citation>
    <scope>NUCLEOTIDE SEQUENCE [LARGE SCALE GENOMIC DNA]</scope>
    <source>
        <strain evidence="2 3">DSM 28816</strain>
    </source>
</reference>
<evidence type="ECO:0000313" key="2">
    <source>
        <dbReference type="EMBL" id="PXV88428.1"/>
    </source>
</evidence>
<evidence type="ECO:0000313" key="3">
    <source>
        <dbReference type="Proteomes" id="UP000247523"/>
    </source>
</evidence>
<protein>
    <submittedName>
        <fullName evidence="2">Uncharacterized protein</fullName>
    </submittedName>
</protein>
<feature type="transmembrane region" description="Helical" evidence="1">
    <location>
        <begin position="59"/>
        <end position="81"/>
    </location>
</feature>
<accession>A0A318EMB3</accession>
<sequence>MSRKIEDIEKMSLQEVAENYNDVARYTAEALSTWQQIYFIKKQEQINEQAQKINNQMLLYTKTMTILTIVVVIATIASLLIRY</sequence>
<evidence type="ECO:0000256" key="1">
    <source>
        <dbReference type="SAM" id="Phobius"/>
    </source>
</evidence>
<proteinExistence type="predicted"/>